<feature type="region of interest" description="Disordered" evidence="1">
    <location>
        <begin position="1"/>
        <end position="21"/>
    </location>
</feature>
<feature type="transmembrane region" description="Helical" evidence="2">
    <location>
        <begin position="71"/>
        <end position="93"/>
    </location>
</feature>
<name>A0ABQ5ULS2_9HYPH</name>
<organism evidence="3 4">
    <name type="scientific">Maritalea porphyrae</name>
    <dbReference type="NCBI Taxonomy" id="880732"/>
    <lineage>
        <taxon>Bacteria</taxon>
        <taxon>Pseudomonadati</taxon>
        <taxon>Pseudomonadota</taxon>
        <taxon>Alphaproteobacteria</taxon>
        <taxon>Hyphomicrobiales</taxon>
        <taxon>Devosiaceae</taxon>
        <taxon>Maritalea</taxon>
    </lineage>
</organism>
<reference evidence="3" key="2">
    <citation type="submission" date="2023-01" db="EMBL/GenBank/DDBJ databases">
        <title>Draft genome sequence of Maritalea porphyrae strain NBRC 107169.</title>
        <authorList>
            <person name="Sun Q."/>
            <person name="Mori K."/>
        </authorList>
    </citation>
    <scope>NUCLEOTIDE SEQUENCE</scope>
    <source>
        <strain evidence="3">NBRC 107169</strain>
    </source>
</reference>
<keyword evidence="2" id="KW-1133">Transmembrane helix</keyword>
<protein>
    <submittedName>
        <fullName evidence="3">Uncharacterized protein</fullName>
    </submittedName>
</protein>
<reference evidence="3" key="1">
    <citation type="journal article" date="2014" name="Int. J. Syst. Evol. Microbiol.">
        <title>Complete genome of a new Firmicutes species belonging to the dominant human colonic microbiota ('Ruminococcus bicirculans') reveals two chromosomes and a selective capacity to utilize plant glucans.</title>
        <authorList>
            <consortium name="NISC Comparative Sequencing Program"/>
            <person name="Wegmann U."/>
            <person name="Louis P."/>
            <person name="Goesmann A."/>
            <person name="Henrissat B."/>
            <person name="Duncan S.H."/>
            <person name="Flint H.J."/>
        </authorList>
    </citation>
    <scope>NUCLEOTIDE SEQUENCE</scope>
    <source>
        <strain evidence="3">NBRC 107169</strain>
    </source>
</reference>
<sequence length="183" mass="19479">MNNVLKFDPEKKRKPEPEQQKPQNEAVRFVWISAIVGPLGSAFLLMALFGFSDIWAAITNPLVGGYWAQVGKLFGFAIILGVGAIPFSLGALVPYAMAVEKGFVLLQSIYVRRAVIAGGIYGVVVVLAMSYVVASGLSAFGLGQMAAGVAIGGVAGVMVSFFWAHVCWIIGGEKLSPRTNDNR</sequence>
<feature type="compositionally biased region" description="Basic and acidic residues" evidence="1">
    <location>
        <begin position="7"/>
        <end position="19"/>
    </location>
</feature>
<keyword evidence="4" id="KW-1185">Reference proteome</keyword>
<evidence type="ECO:0000256" key="1">
    <source>
        <dbReference type="SAM" id="MobiDB-lite"/>
    </source>
</evidence>
<keyword evidence="2" id="KW-0812">Transmembrane</keyword>
<comment type="caution">
    <text evidence="3">The sequence shown here is derived from an EMBL/GenBank/DDBJ whole genome shotgun (WGS) entry which is preliminary data.</text>
</comment>
<evidence type="ECO:0000313" key="3">
    <source>
        <dbReference type="EMBL" id="GLQ16230.1"/>
    </source>
</evidence>
<feature type="transmembrane region" description="Helical" evidence="2">
    <location>
        <begin position="29"/>
        <end position="51"/>
    </location>
</feature>
<keyword evidence="2" id="KW-0472">Membrane</keyword>
<proteinExistence type="predicted"/>
<evidence type="ECO:0000313" key="4">
    <source>
        <dbReference type="Proteomes" id="UP001161405"/>
    </source>
</evidence>
<feature type="transmembrane region" description="Helical" evidence="2">
    <location>
        <begin position="114"/>
        <end position="134"/>
    </location>
</feature>
<gene>
    <name evidence="3" type="ORF">GCM10007879_04790</name>
</gene>
<feature type="transmembrane region" description="Helical" evidence="2">
    <location>
        <begin position="146"/>
        <end position="170"/>
    </location>
</feature>
<evidence type="ECO:0000256" key="2">
    <source>
        <dbReference type="SAM" id="Phobius"/>
    </source>
</evidence>
<dbReference type="RefSeq" id="WP_284361712.1">
    <property type="nucleotide sequence ID" value="NZ_BSNI01000001.1"/>
</dbReference>
<dbReference type="EMBL" id="BSNI01000001">
    <property type="protein sequence ID" value="GLQ16230.1"/>
    <property type="molecule type" value="Genomic_DNA"/>
</dbReference>
<accession>A0ABQ5ULS2</accession>
<dbReference type="Proteomes" id="UP001161405">
    <property type="component" value="Unassembled WGS sequence"/>
</dbReference>